<proteinExistence type="predicted"/>
<comment type="caution">
    <text evidence="1">The sequence shown here is derived from an EMBL/GenBank/DDBJ whole genome shotgun (WGS) entry which is preliminary data.</text>
</comment>
<sequence length="271" mass="31739">MDYVVVGRLRKMSAEKAWATIKELARYEDEGWNDPVEERVKQLKEYMKVIGNDFMQLSLERSIHPEDAIDWDFLANLGLVRNFFDSINTDAFTIPQWANLFQMNERVYQELVWELFASFEFKSVPCRYDLENLEQSRLASTRSRLSRGETVKADQELLIFWPNIGDDEFIIGEMTAKKGVTSNIPYWLSRYLNRVKDMDLTCRGMFVTRIARSFGLLTNEMVDALSVEPRARLFKKKYLISMRVLLVLVEEFIKDNGWTNRTGGGDKWRPG</sequence>
<dbReference type="AlphaFoldDB" id="A0A6L2LXU9"/>
<reference evidence="1" key="1">
    <citation type="journal article" date="2019" name="Sci. Rep.">
        <title>Draft genome of Tanacetum cinerariifolium, the natural source of mosquito coil.</title>
        <authorList>
            <person name="Yamashiro T."/>
            <person name="Shiraishi A."/>
            <person name="Satake H."/>
            <person name="Nakayama K."/>
        </authorList>
    </citation>
    <scope>NUCLEOTIDE SEQUENCE</scope>
</reference>
<protein>
    <submittedName>
        <fullName evidence="1">Uncharacterized protein</fullName>
    </submittedName>
</protein>
<dbReference type="EMBL" id="BKCJ010005266">
    <property type="protein sequence ID" value="GEU65777.1"/>
    <property type="molecule type" value="Genomic_DNA"/>
</dbReference>
<name>A0A6L2LXU9_TANCI</name>
<gene>
    <name evidence="1" type="ORF">Tci_037755</name>
</gene>
<accession>A0A6L2LXU9</accession>
<organism evidence="1">
    <name type="scientific">Tanacetum cinerariifolium</name>
    <name type="common">Dalmatian daisy</name>
    <name type="synonym">Chrysanthemum cinerariifolium</name>
    <dbReference type="NCBI Taxonomy" id="118510"/>
    <lineage>
        <taxon>Eukaryota</taxon>
        <taxon>Viridiplantae</taxon>
        <taxon>Streptophyta</taxon>
        <taxon>Embryophyta</taxon>
        <taxon>Tracheophyta</taxon>
        <taxon>Spermatophyta</taxon>
        <taxon>Magnoliopsida</taxon>
        <taxon>eudicotyledons</taxon>
        <taxon>Gunneridae</taxon>
        <taxon>Pentapetalae</taxon>
        <taxon>asterids</taxon>
        <taxon>campanulids</taxon>
        <taxon>Asterales</taxon>
        <taxon>Asteraceae</taxon>
        <taxon>Asteroideae</taxon>
        <taxon>Anthemideae</taxon>
        <taxon>Anthemidinae</taxon>
        <taxon>Tanacetum</taxon>
    </lineage>
</organism>
<evidence type="ECO:0000313" key="1">
    <source>
        <dbReference type="EMBL" id="GEU65777.1"/>
    </source>
</evidence>